<keyword evidence="1" id="KW-0472">Membrane</keyword>
<dbReference type="OMA" id="WALMCRK"/>
<reference evidence="2" key="2">
    <citation type="submission" date="2025-09" db="UniProtKB">
        <authorList>
            <consortium name="Ensembl"/>
        </authorList>
    </citation>
    <scope>IDENTIFICATION</scope>
</reference>
<evidence type="ECO:0000256" key="1">
    <source>
        <dbReference type="SAM" id="Phobius"/>
    </source>
</evidence>
<protein>
    <submittedName>
        <fullName evidence="2">Uncharacterized protein</fullName>
    </submittedName>
</protein>
<sequence>MEPPSEGVTGLWDSTWALMCRKSLLATQKARALLAVFSAPFFLLGFNLGVRFLQRR</sequence>
<evidence type="ECO:0000313" key="3">
    <source>
        <dbReference type="Proteomes" id="UP000233080"/>
    </source>
</evidence>
<proteinExistence type="predicted"/>
<keyword evidence="3" id="KW-1185">Reference proteome</keyword>
<dbReference type="Ensembl" id="ENSCANT00000035388.1">
    <property type="protein sequence ID" value="ENSCANP00000012479.1"/>
    <property type="gene ID" value="ENSCANG00000029644.1"/>
</dbReference>
<keyword evidence="1" id="KW-0812">Transmembrane</keyword>
<feature type="transmembrane region" description="Helical" evidence="1">
    <location>
        <begin position="32"/>
        <end position="53"/>
    </location>
</feature>
<evidence type="ECO:0000313" key="2">
    <source>
        <dbReference type="Ensembl" id="ENSCANP00000012479.1"/>
    </source>
</evidence>
<accession>A0A2K5I774</accession>
<dbReference type="Proteomes" id="UP000233080">
    <property type="component" value="Unassembled WGS sequence"/>
</dbReference>
<keyword evidence="1" id="KW-1133">Transmembrane helix</keyword>
<organism evidence="2 3">
    <name type="scientific">Colobus angolensis palliatus</name>
    <name type="common">Peters' Angolan colobus</name>
    <dbReference type="NCBI Taxonomy" id="336983"/>
    <lineage>
        <taxon>Eukaryota</taxon>
        <taxon>Metazoa</taxon>
        <taxon>Chordata</taxon>
        <taxon>Craniata</taxon>
        <taxon>Vertebrata</taxon>
        <taxon>Euteleostomi</taxon>
        <taxon>Mammalia</taxon>
        <taxon>Eutheria</taxon>
        <taxon>Euarchontoglires</taxon>
        <taxon>Primates</taxon>
        <taxon>Haplorrhini</taxon>
        <taxon>Catarrhini</taxon>
        <taxon>Cercopithecidae</taxon>
        <taxon>Colobinae</taxon>
        <taxon>Colobus</taxon>
    </lineage>
</organism>
<dbReference type="AlphaFoldDB" id="A0A2K5I774"/>
<name>A0A2K5I774_COLAP</name>
<reference evidence="2" key="1">
    <citation type="submission" date="2025-08" db="UniProtKB">
        <authorList>
            <consortium name="Ensembl"/>
        </authorList>
    </citation>
    <scope>IDENTIFICATION</scope>
</reference>